<sequence length="167" mass="19037">MSDDEFQVVQSELRQIDLYRETPIRYLGYANEIGEAFRSVMSVIAVRATYVISLGYVCADALDKSSKVFNTYKDDPKRRRNKVSVAAADTFMWQLFASVAIPGFTINRVCHFSGLILNRVSRWPTPLRKCAVTALGLSMIPVIIHPIDAAVEIGMNRTFRRFYNYEL</sequence>
<dbReference type="PANTHER" id="PTHR11001:SF2">
    <property type="entry name" value="MITOCHONDRIAL FISSION PROCESS PROTEIN 1"/>
    <property type="match status" value="1"/>
</dbReference>
<dbReference type="InterPro" id="IPR019560">
    <property type="entry name" value="Mitochondrial_18_kDa_protein"/>
</dbReference>
<evidence type="ECO:0000313" key="5">
    <source>
        <dbReference type="Proteomes" id="UP000053766"/>
    </source>
</evidence>
<reference evidence="4 5" key="1">
    <citation type="submission" date="2013-11" db="EMBL/GenBank/DDBJ databases">
        <title>Draft genome of the bovine lungworm Dictyocaulus viviparus.</title>
        <authorList>
            <person name="Mitreva M."/>
        </authorList>
    </citation>
    <scope>NUCLEOTIDE SEQUENCE [LARGE SCALE GENOMIC DNA]</scope>
    <source>
        <strain evidence="4 5">HannoverDv2000</strain>
    </source>
</reference>
<name>A0A0D8X9P7_DICVI</name>
<proteinExistence type="inferred from homology"/>
<dbReference type="AlphaFoldDB" id="A0A0D8X9P7"/>
<accession>A0A0D8X9P7</accession>
<dbReference type="GO" id="GO:0005739">
    <property type="term" value="C:mitochondrion"/>
    <property type="evidence" value="ECO:0007669"/>
    <property type="project" value="TreeGrafter"/>
</dbReference>
<keyword evidence="5" id="KW-1185">Reference proteome</keyword>
<protein>
    <recommendedName>
        <fullName evidence="2">Mitochondrial fission process protein 1</fullName>
    </recommendedName>
    <alternativeName>
        <fullName evidence="3">Mitochondrial 18 kDa protein</fullName>
    </alternativeName>
</protein>
<dbReference type="OrthoDB" id="424969at2759"/>
<gene>
    <name evidence="4" type="ORF">DICVIV_13545</name>
</gene>
<evidence type="ECO:0000256" key="3">
    <source>
        <dbReference type="ARBA" id="ARBA00029631"/>
    </source>
</evidence>
<evidence type="ECO:0000256" key="1">
    <source>
        <dbReference type="ARBA" id="ARBA00009224"/>
    </source>
</evidence>
<dbReference type="EMBL" id="KN717164">
    <property type="protein sequence ID" value="KJH40497.1"/>
    <property type="molecule type" value="Genomic_DNA"/>
</dbReference>
<dbReference type="GO" id="GO:0000266">
    <property type="term" value="P:mitochondrial fission"/>
    <property type="evidence" value="ECO:0007669"/>
    <property type="project" value="TreeGrafter"/>
</dbReference>
<evidence type="ECO:0000256" key="2">
    <source>
        <dbReference type="ARBA" id="ARBA00017835"/>
    </source>
</evidence>
<reference evidence="5" key="2">
    <citation type="journal article" date="2016" name="Sci. Rep.">
        <title>Dictyocaulus viviparus genome, variome and transcriptome elucidate lungworm biology and support future intervention.</title>
        <authorList>
            <person name="McNulty S.N."/>
            <person name="Strube C."/>
            <person name="Rosa B.A."/>
            <person name="Martin J.C."/>
            <person name="Tyagi R."/>
            <person name="Choi Y.J."/>
            <person name="Wang Q."/>
            <person name="Hallsworth Pepin K."/>
            <person name="Zhang X."/>
            <person name="Ozersky P."/>
            <person name="Wilson R.K."/>
            <person name="Sternberg P.W."/>
            <person name="Gasser R.B."/>
            <person name="Mitreva M."/>
        </authorList>
    </citation>
    <scope>NUCLEOTIDE SEQUENCE [LARGE SCALE GENOMIC DNA]</scope>
    <source>
        <strain evidence="5">HannoverDv2000</strain>
    </source>
</reference>
<dbReference type="Pfam" id="PF10558">
    <property type="entry name" value="MTP18"/>
    <property type="match status" value="1"/>
</dbReference>
<comment type="similarity">
    <text evidence="1">Belongs to the MTFP1 family.</text>
</comment>
<dbReference type="PANTHER" id="PTHR11001">
    <property type="entry name" value="MITOCHONDRIAL FISSION PROCESS PROTEIN 1"/>
    <property type="match status" value="1"/>
</dbReference>
<evidence type="ECO:0000313" key="4">
    <source>
        <dbReference type="EMBL" id="KJH40497.1"/>
    </source>
</evidence>
<organism evidence="4 5">
    <name type="scientific">Dictyocaulus viviparus</name>
    <name type="common">Bovine lungworm</name>
    <dbReference type="NCBI Taxonomy" id="29172"/>
    <lineage>
        <taxon>Eukaryota</taxon>
        <taxon>Metazoa</taxon>
        <taxon>Ecdysozoa</taxon>
        <taxon>Nematoda</taxon>
        <taxon>Chromadorea</taxon>
        <taxon>Rhabditida</taxon>
        <taxon>Rhabditina</taxon>
        <taxon>Rhabditomorpha</taxon>
        <taxon>Strongyloidea</taxon>
        <taxon>Metastrongylidae</taxon>
        <taxon>Dictyocaulus</taxon>
    </lineage>
</organism>
<dbReference type="Proteomes" id="UP000053766">
    <property type="component" value="Unassembled WGS sequence"/>
</dbReference>